<dbReference type="EMBL" id="JAPVEA010000002">
    <property type="protein sequence ID" value="KAJ5459902.1"/>
    <property type="molecule type" value="Genomic_DNA"/>
</dbReference>
<proteinExistence type="predicted"/>
<evidence type="ECO:0000313" key="4">
    <source>
        <dbReference type="EMBL" id="KAJ5459902.1"/>
    </source>
</evidence>
<protein>
    <submittedName>
        <fullName evidence="4">Uncharacterized protein</fullName>
    </submittedName>
</protein>
<name>A0AAD6CDB3_9EURO</name>
<dbReference type="AlphaFoldDB" id="A0AAD6CDB3"/>
<feature type="region of interest" description="Disordered" evidence="1">
    <location>
        <begin position="71"/>
        <end position="104"/>
    </location>
</feature>
<dbReference type="GeneID" id="81595080"/>
<dbReference type="Proteomes" id="UP001213681">
    <property type="component" value="Unassembled WGS sequence"/>
</dbReference>
<sequence>MKVARHALLAGLLYAALSVALPFQLVLTSDTPTIRFKDNGLPRKRLPEPIHENKPSFKQYIDQAREDSQLLAAAAATPDTESSVSENKPEPVESQSESENDRDRAFRDHYGTVLGKLGKFISNEDIADAQPAKQTEKQQPKHITSTSRIITYLKPIDLLDIIDRHGPECVALAIFVLVPIAYFLLELLELAIGYCVHERYPRRGRDRVRLLGPERQLRAWSNKQREQFLESEKHWWQVQRTRY</sequence>
<reference evidence="4" key="2">
    <citation type="journal article" date="2023" name="IMA Fungus">
        <title>Comparative genomic study of the Penicillium genus elucidates a diverse pangenome and 15 lateral gene transfer events.</title>
        <authorList>
            <person name="Petersen C."/>
            <person name="Sorensen T."/>
            <person name="Nielsen M.R."/>
            <person name="Sondergaard T.E."/>
            <person name="Sorensen J.L."/>
            <person name="Fitzpatrick D.A."/>
            <person name="Frisvad J.C."/>
            <person name="Nielsen K.L."/>
        </authorList>
    </citation>
    <scope>NUCLEOTIDE SEQUENCE</scope>
    <source>
        <strain evidence="4">IBT 16125</strain>
    </source>
</reference>
<keyword evidence="3" id="KW-0732">Signal</keyword>
<feature type="signal peptide" evidence="3">
    <location>
        <begin position="1"/>
        <end position="20"/>
    </location>
</feature>
<organism evidence="4 5">
    <name type="scientific">Penicillium daleae</name>
    <dbReference type="NCBI Taxonomy" id="63821"/>
    <lineage>
        <taxon>Eukaryota</taxon>
        <taxon>Fungi</taxon>
        <taxon>Dikarya</taxon>
        <taxon>Ascomycota</taxon>
        <taxon>Pezizomycotina</taxon>
        <taxon>Eurotiomycetes</taxon>
        <taxon>Eurotiomycetidae</taxon>
        <taxon>Eurotiales</taxon>
        <taxon>Aspergillaceae</taxon>
        <taxon>Penicillium</taxon>
    </lineage>
</organism>
<dbReference type="RefSeq" id="XP_056768944.1">
    <property type="nucleotide sequence ID" value="XM_056904837.1"/>
</dbReference>
<keyword evidence="2" id="KW-0472">Membrane</keyword>
<evidence type="ECO:0000256" key="3">
    <source>
        <dbReference type="SAM" id="SignalP"/>
    </source>
</evidence>
<evidence type="ECO:0000256" key="1">
    <source>
        <dbReference type="SAM" id="MobiDB-lite"/>
    </source>
</evidence>
<keyword evidence="5" id="KW-1185">Reference proteome</keyword>
<keyword evidence="2" id="KW-0812">Transmembrane</keyword>
<reference evidence="4" key="1">
    <citation type="submission" date="2022-12" db="EMBL/GenBank/DDBJ databases">
        <authorList>
            <person name="Petersen C."/>
        </authorList>
    </citation>
    <scope>NUCLEOTIDE SEQUENCE</scope>
    <source>
        <strain evidence="4">IBT 16125</strain>
    </source>
</reference>
<feature type="transmembrane region" description="Helical" evidence="2">
    <location>
        <begin position="170"/>
        <end position="196"/>
    </location>
</feature>
<evidence type="ECO:0000256" key="2">
    <source>
        <dbReference type="SAM" id="Phobius"/>
    </source>
</evidence>
<gene>
    <name evidence="4" type="ORF">N7458_001454</name>
</gene>
<comment type="caution">
    <text evidence="4">The sequence shown here is derived from an EMBL/GenBank/DDBJ whole genome shotgun (WGS) entry which is preliminary data.</text>
</comment>
<accession>A0AAD6CDB3</accession>
<keyword evidence="2" id="KW-1133">Transmembrane helix</keyword>
<evidence type="ECO:0000313" key="5">
    <source>
        <dbReference type="Proteomes" id="UP001213681"/>
    </source>
</evidence>
<feature type="chain" id="PRO_5041920629" evidence="3">
    <location>
        <begin position="21"/>
        <end position="243"/>
    </location>
</feature>